<feature type="region of interest" description="Disordered" evidence="1">
    <location>
        <begin position="31"/>
        <end position="50"/>
    </location>
</feature>
<keyword evidence="3" id="KW-1185">Reference proteome</keyword>
<dbReference type="EMBL" id="CAXIEN010000084">
    <property type="protein sequence ID" value="CAL1275327.1"/>
    <property type="molecule type" value="Genomic_DNA"/>
</dbReference>
<organism evidence="2 3">
    <name type="scientific">Larinioides sclopetarius</name>
    <dbReference type="NCBI Taxonomy" id="280406"/>
    <lineage>
        <taxon>Eukaryota</taxon>
        <taxon>Metazoa</taxon>
        <taxon>Ecdysozoa</taxon>
        <taxon>Arthropoda</taxon>
        <taxon>Chelicerata</taxon>
        <taxon>Arachnida</taxon>
        <taxon>Araneae</taxon>
        <taxon>Araneomorphae</taxon>
        <taxon>Entelegynae</taxon>
        <taxon>Araneoidea</taxon>
        <taxon>Araneidae</taxon>
        <taxon>Larinioides</taxon>
    </lineage>
</organism>
<evidence type="ECO:0000313" key="2">
    <source>
        <dbReference type="EMBL" id="CAL1275327.1"/>
    </source>
</evidence>
<dbReference type="AlphaFoldDB" id="A0AAV1ZUD6"/>
<feature type="compositionally biased region" description="Polar residues" evidence="1">
    <location>
        <begin position="41"/>
        <end position="50"/>
    </location>
</feature>
<gene>
    <name evidence="2" type="ORF">LARSCL_LOCUS8003</name>
</gene>
<sequence>MTRQLRNKRLYSPLQKLHSPQIVQNSLVYSHGPRLRKRSPPNLSRNQDNGRISSTLFTALFLPSNLPDKTQNGSPEEELKITEQLISKAIRDFPSINIDQALPASLPSTFVWRPSEGRSILVSGTLSPVQVNRGTL</sequence>
<evidence type="ECO:0000256" key="1">
    <source>
        <dbReference type="SAM" id="MobiDB-lite"/>
    </source>
</evidence>
<protein>
    <submittedName>
        <fullName evidence="2">Uncharacterized protein</fullName>
    </submittedName>
</protein>
<proteinExistence type="predicted"/>
<reference evidence="2 3" key="1">
    <citation type="submission" date="2024-04" db="EMBL/GenBank/DDBJ databases">
        <authorList>
            <person name="Rising A."/>
            <person name="Reimegard J."/>
            <person name="Sonavane S."/>
            <person name="Akerstrom W."/>
            <person name="Nylinder S."/>
            <person name="Hedman E."/>
            <person name="Kallberg Y."/>
        </authorList>
    </citation>
    <scope>NUCLEOTIDE SEQUENCE [LARGE SCALE GENOMIC DNA]</scope>
</reference>
<dbReference type="Proteomes" id="UP001497382">
    <property type="component" value="Unassembled WGS sequence"/>
</dbReference>
<accession>A0AAV1ZUD6</accession>
<name>A0AAV1ZUD6_9ARAC</name>
<comment type="caution">
    <text evidence="2">The sequence shown here is derived from an EMBL/GenBank/DDBJ whole genome shotgun (WGS) entry which is preliminary data.</text>
</comment>
<evidence type="ECO:0000313" key="3">
    <source>
        <dbReference type="Proteomes" id="UP001497382"/>
    </source>
</evidence>